<dbReference type="Proteomes" id="UP001148838">
    <property type="component" value="Unassembled WGS sequence"/>
</dbReference>
<protein>
    <submittedName>
        <fullName evidence="2">Uncharacterized protein</fullName>
    </submittedName>
</protein>
<feature type="region of interest" description="Disordered" evidence="1">
    <location>
        <begin position="265"/>
        <end position="288"/>
    </location>
</feature>
<gene>
    <name evidence="2" type="ORF">ANN_19685</name>
</gene>
<sequence length="401" mass="45202">MQEEQRKYKEKKGIQEEQREIQGEEREYKKNNEMNKGKSKEKKGEDNDDKGKDMDNKIKELRQPSFYRGASRSRWGKSGCDVGKRTVPVRKYDSILKALSSLENANIFLERTIPKYAIRKVQDNTEGLELNGLHQLLVYADDVNMIGENPQTIRENTEILLEANESGIAETTHVNTPHMVTCAVSEISLQLGPNKNAKSPKMRDIKHMTVLVSVMDSKVAGLMAALRAHLLAPVLPTVTVVVHTELALFTVQIGKSSAVSSVANTHGQKETKPGHLKTKVFGGNPPRTIPALKQRTREKVVAIPVNMLRGVMQQFVARLEECVRLNEGHLLTHLRWAGHVARMAKSRNVCSLLVGRLKGKRPLGIPRLRWEDNIKMDLRKVGYDDRDWINLAQDRTDGGLI</sequence>
<evidence type="ECO:0000256" key="1">
    <source>
        <dbReference type="SAM" id="MobiDB-lite"/>
    </source>
</evidence>
<reference evidence="2 3" key="1">
    <citation type="journal article" date="2022" name="Allergy">
        <title>Genome assembly and annotation of Periplaneta americana reveal a comprehensive cockroach allergen profile.</title>
        <authorList>
            <person name="Wang L."/>
            <person name="Xiong Q."/>
            <person name="Saelim N."/>
            <person name="Wang L."/>
            <person name="Nong W."/>
            <person name="Wan A.T."/>
            <person name="Shi M."/>
            <person name="Liu X."/>
            <person name="Cao Q."/>
            <person name="Hui J.H.L."/>
            <person name="Sookrung N."/>
            <person name="Leung T.F."/>
            <person name="Tungtrongchitr A."/>
            <person name="Tsui S.K.W."/>
        </authorList>
    </citation>
    <scope>NUCLEOTIDE SEQUENCE [LARGE SCALE GENOMIC DNA]</scope>
    <source>
        <strain evidence="2">PWHHKU_190912</strain>
    </source>
</reference>
<evidence type="ECO:0000313" key="3">
    <source>
        <dbReference type="Proteomes" id="UP001148838"/>
    </source>
</evidence>
<name>A0ABQ8SB81_PERAM</name>
<organism evidence="2 3">
    <name type="scientific">Periplaneta americana</name>
    <name type="common">American cockroach</name>
    <name type="synonym">Blatta americana</name>
    <dbReference type="NCBI Taxonomy" id="6978"/>
    <lineage>
        <taxon>Eukaryota</taxon>
        <taxon>Metazoa</taxon>
        <taxon>Ecdysozoa</taxon>
        <taxon>Arthropoda</taxon>
        <taxon>Hexapoda</taxon>
        <taxon>Insecta</taxon>
        <taxon>Pterygota</taxon>
        <taxon>Neoptera</taxon>
        <taxon>Polyneoptera</taxon>
        <taxon>Dictyoptera</taxon>
        <taxon>Blattodea</taxon>
        <taxon>Blattoidea</taxon>
        <taxon>Blattidae</taxon>
        <taxon>Blattinae</taxon>
        <taxon>Periplaneta</taxon>
    </lineage>
</organism>
<feature type="compositionally biased region" description="Basic and acidic residues" evidence="1">
    <location>
        <begin position="1"/>
        <end position="62"/>
    </location>
</feature>
<keyword evidence="3" id="KW-1185">Reference proteome</keyword>
<dbReference type="EMBL" id="JAJSOF020000031">
    <property type="protein sequence ID" value="KAJ4431090.1"/>
    <property type="molecule type" value="Genomic_DNA"/>
</dbReference>
<accession>A0ABQ8SB81</accession>
<feature type="region of interest" description="Disordered" evidence="1">
    <location>
        <begin position="1"/>
        <end position="63"/>
    </location>
</feature>
<proteinExistence type="predicted"/>
<evidence type="ECO:0000313" key="2">
    <source>
        <dbReference type="EMBL" id="KAJ4431090.1"/>
    </source>
</evidence>
<comment type="caution">
    <text evidence="2">The sequence shown here is derived from an EMBL/GenBank/DDBJ whole genome shotgun (WGS) entry which is preliminary data.</text>
</comment>